<reference evidence="2 3" key="1">
    <citation type="submission" date="2024-01" db="EMBL/GenBank/DDBJ databases">
        <title>Genome assemblies of Stephania.</title>
        <authorList>
            <person name="Yang L."/>
        </authorList>
    </citation>
    <scope>NUCLEOTIDE SEQUENCE [LARGE SCALE GENOMIC DNA]</scope>
    <source>
        <strain evidence="2">JXDWG</strain>
        <tissue evidence="2">Leaf</tissue>
    </source>
</reference>
<feature type="region of interest" description="Disordered" evidence="1">
    <location>
        <begin position="1"/>
        <end position="107"/>
    </location>
</feature>
<sequence length="271" mass="29760">MRRREAAGGGAAWSDDGADCRDTAALRPADGSKAVRMDQDGRTMAGVEQMVPRMADHQSSSDNEEHADDVERARPTEIARRRQCEDDQRASETTGSSRRLQAVGSGAAQCARYVTIDPRREEHTQATQNQPIDEEQLYYDAAGVCTKGRIYGLGSLAGKTRRYADPDASTSQEPMVRLSEFDAVVQRLAQFEAFVQSHLGMRMDFGANTSQAPPPPPPQEHHQQIRWRRPLSAERDVARFGRSGLIGSGVGAREKEVGDNGGCESEDEGRE</sequence>
<organism evidence="2 3">
    <name type="scientific">Stephania cephalantha</name>
    <dbReference type="NCBI Taxonomy" id="152367"/>
    <lineage>
        <taxon>Eukaryota</taxon>
        <taxon>Viridiplantae</taxon>
        <taxon>Streptophyta</taxon>
        <taxon>Embryophyta</taxon>
        <taxon>Tracheophyta</taxon>
        <taxon>Spermatophyta</taxon>
        <taxon>Magnoliopsida</taxon>
        <taxon>Ranunculales</taxon>
        <taxon>Menispermaceae</taxon>
        <taxon>Menispermoideae</taxon>
        <taxon>Cissampelideae</taxon>
        <taxon>Stephania</taxon>
    </lineage>
</organism>
<feature type="region of interest" description="Disordered" evidence="1">
    <location>
        <begin position="206"/>
        <end position="230"/>
    </location>
</feature>
<evidence type="ECO:0000313" key="2">
    <source>
        <dbReference type="EMBL" id="KAK9132142.1"/>
    </source>
</evidence>
<evidence type="ECO:0000313" key="3">
    <source>
        <dbReference type="Proteomes" id="UP001419268"/>
    </source>
</evidence>
<accession>A0AAP0P5S7</accession>
<comment type="caution">
    <text evidence="2">The sequence shown here is derived from an EMBL/GenBank/DDBJ whole genome shotgun (WGS) entry which is preliminary data.</text>
</comment>
<protein>
    <submittedName>
        <fullName evidence="2">Uncharacterized protein</fullName>
    </submittedName>
</protein>
<feature type="region of interest" description="Disordered" evidence="1">
    <location>
        <begin position="242"/>
        <end position="271"/>
    </location>
</feature>
<proteinExistence type="predicted"/>
<dbReference type="AlphaFoldDB" id="A0AAP0P5S7"/>
<dbReference type="Proteomes" id="UP001419268">
    <property type="component" value="Unassembled WGS sequence"/>
</dbReference>
<dbReference type="EMBL" id="JBBNAG010000005">
    <property type="protein sequence ID" value="KAK9132142.1"/>
    <property type="molecule type" value="Genomic_DNA"/>
</dbReference>
<gene>
    <name evidence="2" type="ORF">Scep_011670</name>
</gene>
<feature type="compositionally biased region" description="Basic and acidic residues" evidence="1">
    <location>
        <begin position="69"/>
        <end position="90"/>
    </location>
</feature>
<name>A0AAP0P5S7_9MAGN</name>
<keyword evidence="3" id="KW-1185">Reference proteome</keyword>
<evidence type="ECO:0000256" key="1">
    <source>
        <dbReference type="SAM" id="MobiDB-lite"/>
    </source>
</evidence>